<comment type="subcellular location">
    <subcellularLocation>
        <location evidence="1">Membrane</location>
        <topology evidence="1">Lipid-anchor</topology>
    </subcellularLocation>
</comment>
<keyword evidence="10" id="KW-1185">Reference proteome</keyword>
<dbReference type="Gene3D" id="3.40.190.10">
    <property type="entry name" value="Periplasmic binding protein-like II"/>
    <property type="match status" value="2"/>
</dbReference>
<feature type="chain" id="PRO_5039473861" description="Lipoprotein" evidence="8">
    <location>
        <begin position="27"/>
        <end position="287"/>
    </location>
</feature>
<keyword evidence="2 8" id="KW-0732">Signal</keyword>
<reference evidence="10" key="1">
    <citation type="submission" date="2017-11" db="EMBL/GenBank/DDBJ databases">
        <title>Complete Genome Sequence of Kyrpidia sp. Strain EA-1, a thermophilic, hydrogen-oxidizing Bacterium, isolated from the Azores.</title>
        <authorList>
            <person name="Reiner J.E."/>
            <person name="Lapp C.J."/>
            <person name="Bunk B."/>
            <person name="Gescher J."/>
        </authorList>
    </citation>
    <scope>NUCLEOTIDE SEQUENCE [LARGE SCALE GENOMIC DNA]</scope>
    <source>
        <strain evidence="10">EA-1</strain>
    </source>
</reference>
<dbReference type="EMBL" id="CP024955">
    <property type="protein sequence ID" value="ATY84640.1"/>
    <property type="molecule type" value="Genomic_DNA"/>
</dbReference>
<name>A0A2K8N7S1_9BACL</name>
<evidence type="ECO:0000256" key="5">
    <source>
        <dbReference type="ARBA" id="ARBA00023288"/>
    </source>
</evidence>
<dbReference type="SUPFAM" id="SSF53850">
    <property type="entry name" value="Periplasmic binding protein-like II"/>
    <property type="match status" value="1"/>
</dbReference>
<dbReference type="PIRSF" id="PIRSF002854">
    <property type="entry name" value="MetQ"/>
    <property type="match status" value="1"/>
</dbReference>
<dbReference type="PROSITE" id="PS51257">
    <property type="entry name" value="PROKAR_LIPOPROTEIN"/>
    <property type="match status" value="1"/>
</dbReference>
<protein>
    <recommendedName>
        <fullName evidence="6">Lipoprotein</fullName>
    </recommendedName>
</protein>
<evidence type="ECO:0000256" key="8">
    <source>
        <dbReference type="SAM" id="SignalP"/>
    </source>
</evidence>
<keyword evidence="3" id="KW-0472">Membrane</keyword>
<evidence type="ECO:0000256" key="7">
    <source>
        <dbReference type="PIRSR" id="PIRSR002854-1"/>
    </source>
</evidence>
<feature type="signal peptide" evidence="8">
    <location>
        <begin position="1"/>
        <end position="26"/>
    </location>
</feature>
<evidence type="ECO:0000256" key="2">
    <source>
        <dbReference type="ARBA" id="ARBA00022729"/>
    </source>
</evidence>
<dbReference type="CDD" id="cd13597">
    <property type="entry name" value="PBP2_lipoprotein_Tp32"/>
    <property type="match status" value="1"/>
</dbReference>
<dbReference type="KEGG" id="kyr:CVV65_06520"/>
<dbReference type="RefSeq" id="WP_100667456.1">
    <property type="nucleotide sequence ID" value="NZ_CP024955.1"/>
</dbReference>
<accession>A0A2K8N7S1</accession>
<evidence type="ECO:0000256" key="3">
    <source>
        <dbReference type="ARBA" id="ARBA00023136"/>
    </source>
</evidence>
<dbReference type="AlphaFoldDB" id="A0A2K8N7S1"/>
<evidence type="ECO:0000256" key="6">
    <source>
        <dbReference type="PIRNR" id="PIRNR002854"/>
    </source>
</evidence>
<proteinExistence type="inferred from homology"/>
<evidence type="ECO:0000313" key="9">
    <source>
        <dbReference type="EMBL" id="ATY84640.1"/>
    </source>
</evidence>
<keyword evidence="5 6" id="KW-0449">Lipoprotein</keyword>
<sequence length="287" mass="30603">MKKLKRALPFLTVALALALTACGSSGTSGSPSDTGQQGGVEKVIKVGATAVPHAEILEHVKPTLAKEGIKLEVVTFSDYAQLNPQLVDKQLDANYFQHIPYLDNFNQQKGTDLQWIAKVHIEPMGIYSKKIKSVDDLKSQGGTVAIPNDATNGGRALALLAKAGVIQLKPGAGVTATVRDIVQKPGNLTIRELDAAMLPRALDDVTAAVINTNYALQANLNPTKDAIFLESADSPYANVLVVRKGDEKRPELVKLAQALTSDDVKQFIEQKYHGAVVPAPALAPALQ</sequence>
<evidence type="ECO:0000256" key="4">
    <source>
        <dbReference type="ARBA" id="ARBA00023139"/>
    </source>
</evidence>
<evidence type="ECO:0000256" key="1">
    <source>
        <dbReference type="ARBA" id="ARBA00004635"/>
    </source>
</evidence>
<keyword evidence="4" id="KW-0564">Palmitate</keyword>
<dbReference type="PANTHER" id="PTHR30429">
    <property type="entry name" value="D-METHIONINE-BINDING LIPOPROTEIN METQ"/>
    <property type="match status" value="1"/>
</dbReference>
<organism evidence="9 10">
    <name type="scientific">Kyrpidia spormannii</name>
    <dbReference type="NCBI Taxonomy" id="2055160"/>
    <lineage>
        <taxon>Bacteria</taxon>
        <taxon>Bacillati</taxon>
        <taxon>Bacillota</taxon>
        <taxon>Bacilli</taxon>
        <taxon>Bacillales</taxon>
        <taxon>Alicyclobacillaceae</taxon>
        <taxon>Kyrpidia</taxon>
    </lineage>
</organism>
<dbReference type="OrthoDB" id="9812878at2"/>
<dbReference type="Proteomes" id="UP000231932">
    <property type="component" value="Chromosome"/>
</dbReference>
<comment type="similarity">
    <text evidence="6">Belongs to the nlpA lipoprotein family.</text>
</comment>
<dbReference type="InterPro" id="IPR004872">
    <property type="entry name" value="Lipoprotein_NlpA"/>
</dbReference>
<dbReference type="PANTHER" id="PTHR30429:SF0">
    <property type="entry name" value="METHIONINE-BINDING LIPOPROTEIN METQ"/>
    <property type="match status" value="1"/>
</dbReference>
<dbReference type="Pfam" id="PF03180">
    <property type="entry name" value="Lipoprotein_9"/>
    <property type="match status" value="1"/>
</dbReference>
<dbReference type="GO" id="GO:0016020">
    <property type="term" value="C:membrane"/>
    <property type="evidence" value="ECO:0007669"/>
    <property type="project" value="UniProtKB-SubCell"/>
</dbReference>
<evidence type="ECO:0000313" key="10">
    <source>
        <dbReference type="Proteomes" id="UP000231932"/>
    </source>
</evidence>
<feature type="lipid moiety-binding region" description="S-diacylglycerol cysteine" evidence="7">
    <location>
        <position position="22"/>
    </location>
</feature>
<gene>
    <name evidence="9" type="ORF">CVV65_06520</name>
</gene>